<name>A0A4R6U1L8_9GAMM</name>
<dbReference type="EMBL" id="SNYK01000002">
    <property type="protein sequence ID" value="TDQ39506.1"/>
    <property type="molecule type" value="Genomic_DNA"/>
</dbReference>
<protein>
    <recommendedName>
        <fullName evidence="4">DUF4412 domain-containing protein</fullName>
    </recommendedName>
</protein>
<dbReference type="RefSeq" id="WP_101497367.1">
    <property type="nucleotide sequence ID" value="NZ_LNJZ01000009.1"/>
</dbReference>
<feature type="signal peptide" evidence="1">
    <location>
        <begin position="1"/>
        <end position="23"/>
    </location>
</feature>
<accession>A0A4R6U1L8</accession>
<keyword evidence="1" id="KW-0732">Signal</keyword>
<dbReference type="Proteomes" id="UP000294575">
    <property type="component" value="Unassembled WGS sequence"/>
</dbReference>
<organism evidence="2 3">
    <name type="scientific">Thiopseudomonas denitrificans</name>
    <dbReference type="NCBI Taxonomy" id="1501432"/>
    <lineage>
        <taxon>Bacteria</taxon>
        <taxon>Pseudomonadati</taxon>
        <taxon>Pseudomonadota</taxon>
        <taxon>Gammaproteobacteria</taxon>
        <taxon>Pseudomonadales</taxon>
        <taxon>Pseudomonadaceae</taxon>
        <taxon>Thiopseudomonas</taxon>
    </lineage>
</organism>
<proteinExistence type="predicted"/>
<evidence type="ECO:0008006" key="4">
    <source>
        <dbReference type="Google" id="ProtNLM"/>
    </source>
</evidence>
<reference evidence="2 3" key="1">
    <citation type="submission" date="2019-03" db="EMBL/GenBank/DDBJ databases">
        <title>Genomic Encyclopedia of Type Strains, Phase IV (KMG-IV): sequencing the most valuable type-strain genomes for metagenomic binning, comparative biology and taxonomic classification.</title>
        <authorList>
            <person name="Goeker M."/>
        </authorList>
    </citation>
    <scope>NUCLEOTIDE SEQUENCE [LARGE SCALE GENOMIC DNA]</scope>
    <source>
        <strain evidence="2 3">DSM 28679</strain>
    </source>
</reference>
<comment type="caution">
    <text evidence="2">The sequence shown here is derived from an EMBL/GenBank/DDBJ whole genome shotgun (WGS) entry which is preliminary data.</text>
</comment>
<evidence type="ECO:0000313" key="3">
    <source>
        <dbReference type="Proteomes" id="UP000294575"/>
    </source>
</evidence>
<dbReference type="AlphaFoldDB" id="A0A4R6U1L8"/>
<sequence length="259" mass="27415">MKHLMKPVVLAAAAVIFSGPVWAGGTAVIGTGNAGEQATLEYDGDKIRLEAPQQGGMNGYLVIDGNKAYAVSLDNGQPVVLDMASMGRMMGAMAGAAGQPAMPLDALAGEVLELRRQDRTETVAGISGQLYQVEHVDDKGNRQTDEAVLSSDPRALELTRTMVHLSRVLTSALGQPNDALDKFSRMLLDDNLGLLRMGQDMRLISLNGQTPAAERFVLPAAPGGMPDFGVLLEQAAEQTPQAMEALGEMLKALEEMGGR</sequence>
<gene>
    <name evidence="2" type="ORF">DFQ45_102200</name>
</gene>
<evidence type="ECO:0000256" key="1">
    <source>
        <dbReference type="SAM" id="SignalP"/>
    </source>
</evidence>
<keyword evidence="3" id="KW-1185">Reference proteome</keyword>
<feature type="chain" id="PRO_5020997653" description="DUF4412 domain-containing protein" evidence="1">
    <location>
        <begin position="24"/>
        <end position="259"/>
    </location>
</feature>
<evidence type="ECO:0000313" key="2">
    <source>
        <dbReference type="EMBL" id="TDQ39506.1"/>
    </source>
</evidence>